<sequence>MYNEDLARSNDIIDVGMWQSLLEDYDLFEQLMPFKLNIEVVEFEVYAQYKSLGVFMNVYGSSDRNNYEDIHINKDEYNKK</sequence>
<dbReference type="EMBL" id="VUJU01002900">
    <property type="protein sequence ID" value="KAF0759737.1"/>
    <property type="molecule type" value="Genomic_DNA"/>
</dbReference>
<comment type="caution">
    <text evidence="1">The sequence shown here is derived from an EMBL/GenBank/DDBJ whole genome shotgun (WGS) entry which is preliminary data.</text>
</comment>
<evidence type="ECO:0000313" key="2">
    <source>
        <dbReference type="Proteomes" id="UP000478052"/>
    </source>
</evidence>
<dbReference type="Proteomes" id="UP000478052">
    <property type="component" value="Unassembled WGS sequence"/>
</dbReference>
<reference evidence="1 2" key="1">
    <citation type="submission" date="2019-08" db="EMBL/GenBank/DDBJ databases">
        <title>Whole genome of Aphis craccivora.</title>
        <authorList>
            <person name="Voronova N.V."/>
            <person name="Shulinski R.S."/>
            <person name="Bandarenka Y.V."/>
            <person name="Zhorov D.G."/>
            <person name="Warner D."/>
        </authorList>
    </citation>
    <scope>NUCLEOTIDE SEQUENCE [LARGE SCALE GENOMIC DNA]</scope>
    <source>
        <strain evidence="1">180601</strain>
        <tissue evidence="1">Whole Body</tissue>
    </source>
</reference>
<dbReference type="AlphaFoldDB" id="A0A6G0YQ89"/>
<evidence type="ECO:0000313" key="1">
    <source>
        <dbReference type="EMBL" id="KAF0759737.1"/>
    </source>
</evidence>
<keyword evidence="2" id="KW-1185">Reference proteome</keyword>
<proteinExistence type="predicted"/>
<gene>
    <name evidence="1" type="ORF">FWK35_00017145</name>
</gene>
<accession>A0A6G0YQ89</accession>
<organism evidence="1 2">
    <name type="scientific">Aphis craccivora</name>
    <name type="common">Cowpea aphid</name>
    <dbReference type="NCBI Taxonomy" id="307492"/>
    <lineage>
        <taxon>Eukaryota</taxon>
        <taxon>Metazoa</taxon>
        <taxon>Ecdysozoa</taxon>
        <taxon>Arthropoda</taxon>
        <taxon>Hexapoda</taxon>
        <taxon>Insecta</taxon>
        <taxon>Pterygota</taxon>
        <taxon>Neoptera</taxon>
        <taxon>Paraneoptera</taxon>
        <taxon>Hemiptera</taxon>
        <taxon>Sternorrhyncha</taxon>
        <taxon>Aphidomorpha</taxon>
        <taxon>Aphidoidea</taxon>
        <taxon>Aphididae</taxon>
        <taxon>Aphidini</taxon>
        <taxon>Aphis</taxon>
        <taxon>Aphis</taxon>
    </lineage>
</organism>
<protein>
    <submittedName>
        <fullName evidence="1">Uncharacterized protein</fullName>
    </submittedName>
</protein>
<name>A0A6G0YQ89_APHCR</name>